<organism evidence="1">
    <name type="scientific">Nitrosopumilaceae spindle-shaped virus</name>
    <dbReference type="NCBI Taxonomy" id="3065433"/>
    <lineage>
        <taxon>Viruses</taxon>
    </lineage>
</organism>
<protein>
    <submittedName>
        <fullName evidence="1">ORF36</fullName>
    </submittedName>
</protein>
<name>A0AAT9J735_9VIRU</name>
<reference evidence="1" key="2">
    <citation type="submission" date="2024-03" db="EMBL/GenBank/DDBJ databases">
        <authorList>
            <person name="Ni Y."/>
            <person name="Xu T."/>
            <person name="Yan S."/>
            <person name="Chen L."/>
            <person name="Wang Y."/>
        </authorList>
    </citation>
    <scope>NUCLEOTIDE SEQUENCE</scope>
    <source>
        <strain evidence="1">NMP1</strain>
    </source>
</reference>
<reference evidence="1" key="1">
    <citation type="journal article" date="2024" name="Environ. Microbiol. Rep.">
        <title>Hiding in plain sight: The discovery of complete genomes of 11 hypothetical spindle-shaped viruses that putatively infect mesophilic ammonia-oxidizing archaea.</title>
        <authorList>
            <person name="Ni Y."/>
            <person name="Xu T."/>
            <person name="Yan S."/>
            <person name="Chen L."/>
            <person name="Wang Y."/>
        </authorList>
    </citation>
    <scope>NUCLEOTIDE SEQUENCE</scope>
    <source>
        <strain evidence="1">NMP1</strain>
    </source>
</reference>
<proteinExistence type="predicted"/>
<evidence type="ECO:0000313" key="1">
    <source>
        <dbReference type="EMBL" id="DBA51683.1"/>
    </source>
</evidence>
<accession>A0AAT9J735</accession>
<sequence length="102" mass="12315">MRYIKRYTQDEWNRFDIDIQEMLCTKYNIRLIDFQTKEEIKNQLEKQFIPLVGEAKRKSKERKIKILKKTGHVMGEIGVGTLQMIQMFSAKPAPKKKRKRRK</sequence>
<dbReference type="EMBL" id="BK067782">
    <property type="protein sequence ID" value="DBA51683.1"/>
    <property type="molecule type" value="Genomic_DNA"/>
</dbReference>